<evidence type="ECO:0000256" key="3">
    <source>
        <dbReference type="ARBA" id="ARBA00022692"/>
    </source>
</evidence>
<evidence type="ECO:0000256" key="5">
    <source>
        <dbReference type="ARBA" id="ARBA00023136"/>
    </source>
</evidence>
<keyword evidence="9" id="KW-1185">Reference proteome</keyword>
<sequence>MSATGNTVSVSSFWSRILALILDTLALSVLGFVLGIFLEDVFIRLGEWGKVIGFFISLAYFSYMNSECFGGQTLGKRAVNIKVVDSQGKPISLSRSHFRALVLTLPFSLNGLYFPDFDLDGIFLGLLSLVTFGGIFSIVYLYIFNRRTRQSLHDLLASTFVVNVSCSKVETAEVWKAHYVFVGSIWVISCFSPLFLPNLLGEHQLSGIENARSVLHINPVVSRAAIVEGSSTLYSTGEVQETKTFLSIKVSLYEDRLEDEKFAEKLARVVVSCYPEALRKDVVQLQLSYGYDIGISANWSSRKYSFEPIELIERLE</sequence>
<dbReference type="InterPro" id="IPR051791">
    <property type="entry name" value="Pra-immunoreactive"/>
</dbReference>
<dbReference type="InterPro" id="IPR010432">
    <property type="entry name" value="RDD"/>
</dbReference>
<evidence type="ECO:0000313" key="8">
    <source>
        <dbReference type="EMBL" id="MBB6522122.1"/>
    </source>
</evidence>
<comment type="caution">
    <text evidence="8">The sequence shown here is derived from an EMBL/GenBank/DDBJ whole genome shotgun (WGS) entry which is preliminary data.</text>
</comment>
<comment type="subcellular location">
    <subcellularLocation>
        <location evidence="1">Cell membrane</location>
        <topology evidence="1">Multi-pass membrane protein</topology>
    </subcellularLocation>
</comment>
<keyword evidence="2" id="KW-1003">Cell membrane</keyword>
<evidence type="ECO:0000313" key="9">
    <source>
        <dbReference type="Proteomes" id="UP000528457"/>
    </source>
</evidence>
<dbReference type="RefSeq" id="WP_166846690.1">
    <property type="nucleotide sequence ID" value="NZ_JAAONY010000002.1"/>
</dbReference>
<dbReference type="Pfam" id="PF06271">
    <property type="entry name" value="RDD"/>
    <property type="match status" value="1"/>
</dbReference>
<dbReference type="EMBL" id="JACHHT010000002">
    <property type="protein sequence ID" value="MBB6522122.1"/>
    <property type="molecule type" value="Genomic_DNA"/>
</dbReference>
<reference evidence="8 9" key="1">
    <citation type="submission" date="2020-08" db="EMBL/GenBank/DDBJ databases">
        <title>Genomic Encyclopedia of Type Strains, Phase IV (KMG-IV): sequencing the most valuable type-strain genomes for metagenomic binning, comparative biology and taxonomic classification.</title>
        <authorList>
            <person name="Goeker M."/>
        </authorList>
    </citation>
    <scope>NUCLEOTIDE SEQUENCE [LARGE SCALE GENOMIC DNA]</scope>
    <source>
        <strain evidence="8 9">DSM 22368</strain>
    </source>
</reference>
<feature type="transmembrane region" description="Helical" evidence="6">
    <location>
        <begin position="121"/>
        <end position="143"/>
    </location>
</feature>
<dbReference type="Proteomes" id="UP000528457">
    <property type="component" value="Unassembled WGS sequence"/>
</dbReference>
<proteinExistence type="predicted"/>
<dbReference type="GO" id="GO:0005886">
    <property type="term" value="C:plasma membrane"/>
    <property type="evidence" value="ECO:0007669"/>
    <property type="project" value="UniProtKB-SubCell"/>
</dbReference>
<organism evidence="8 9">
    <name type="scientific">Pseudoteredinibacter isoporae</name>
    <dbReference type="NCBI Taxonomy" id="570281"/>
    <lineage>
        <taxon>Bacteria</taxon>
        <taxon>Pseudomonadati</taxon>
        <taxon>Pseudomonadota</taxon>
        <taxon>Gammaproteobacteria</taxon>
        <taxon>Cellvibrionales</taxon>
        <taxon>Cellvibrionaceae</taxon>
        <taxon>Pseudoteredinibacter</taxon>
    </lineage>
</organism>
<evidence type="ECO:0000256" key="6">
    <source>
        <dbReference type="SAM" id="Phobius"/>
    </source>
</evidence>
<accession>A0A7X0MYK3</accession>
<dbReference type="InParanoid" id="A0A7X0MYK3"/>
<dbReference type="AlphaFoldDB" id="A0A7X0MYK3"/>
<keyword evidence="4 6" id="KW-1133">Transmembrane helix</keyword>
<feature type="transmembrane region" description="Helical" evidence="6">
    <location>
        <begin position="17"/>
        <end position="38"/>
    </location>
</feature>
<dbReference type="PANTHER" id="PTHR36115">
    <property type="entry name" value="PROLINE-RICH ANTIGEN HOMOLOG-RELATED"/>
    <property type="match status" value="1"/>
</dbReference>
<evidence type="ECO:0000256" key="2">
    <source>
        <dbReference type="ARBA" id="ARBA00022475"/>
    </source>
</evidence>
<evidence type="ECO:0000256" key="4">
    <source>
        <dbReference type="ARBA" id="ARBA00022989"/>
    </source>
</evidence>
<protein>
    <submittedName>
        <fullName evidence="8">Putative RDD family membrane protein YckC</fullName>
    </submittedName>
</protein>
<name>A0A7X0MYK3_9GAMM</name>
<evidence type="ECO:0000259" key="7">
    <source>
        <dbReference type="Pfam" id="PF06271"/>
    </source>
</evidence>
<feature type="domain" description="RDD" evidence="7">
    <location>
        <begin position="11"/>
        <end position="157"/>
    </location>
</feature>
<evidence type="ECO:0000256" key="1">
    <source>
        <dbReference type="ARBA" id="ARBA00004651"/>
    </source>
</evidence>
<keyword evidence="5 6" id="KW-0472">Membrane</keyword>
<keyword evidence="3 6" id="KW-0812">Transmembrane</keyword>
<gene>
    <name evidence="8" type="ORF">HNR48_002407</name>
</gene>